<reference evidence="3 4" key="1">
    <citation type="submission" date="2017-07" db="EMBL/GenBank/DDBJ databases">
        <title>Flavobacterium cyanobacteriorum sp. nov., isolated from cyanobacterial aggregates in a eutrophic lake.</title>
        <authorList>
            <person name="Cai H."/>
        </authorList>
    </citation>
    <scope>NUCLEOTIDE SEQUENCE [LARGE SCALE GENOMIC DNA]</scope>
    <source>
        <strain evidence="3 4">TH167</strain>
    </source>
</reference>
<keyword evidence="4" id="KW-1185">Reference proteome</keyword>
<name>A0A255ZZD6_9FLAO</name>
<dbReference type="RefSeq" id="WP_094485632.1">
    <property type="nucleotide sequence ID" value="NZ_NOXX01000168.1"/>
</dbReference>
<dbReference type="InterPro" id="IPR032710">
    <property type="entry name" value="NTF2-like_dom_sf"/>
</dbReference>
<feature type="signal peptide" evidence="1">
    <location>
        <begin position="1"/>
        <end position="18"/>
    </location>
</feature>
<dbReference type="SUPFAM" id="SSF54427">
    <property type="entry name" value="NTF2-like"/>
    <property type="match status" value="1"/>
</dbReference>
<dbReference type="Gene3D" id="3.10.450.50">
    <property type="match status" value="1"/>
</dbReference>
<proteinExistence type="predicted"/>
<evidence type="ECO:0008006" key="5">
    <source>
        <dbReference type="Google" id="ProtNLM"/>
    </source>
</evidence>
<dbReference type="EMBL" id="NOXX01000168">
    <property type="protein sequence ID" value="OYQ46160.1"/>
    <property type="molecule type" value="Genomic_DNA"/>
</dbReference>
<gene>
    <name evidence="3" type="ORF">CHX27_04810</name>
    <name evidence="2" type="ORF">CHX27_15015</name>
</gene>
<dbReference type="Proteomes" id="UP000216035">
    <property type="component" value="Unassembled WGS sequence"/>
</dbReference>
<dbReference type="OrthoDB" id="117186at2"/>
<dbReference type="EMBL" id="NOXX01000228">
    <property type="protein sequence ID" value="OYQ38465.1"/>
    <property type="molecule type" value="Genomic_DNA"/>
</dbReference>
<evidence type="ECO:0000313" key="4">
    <source>
        <dbReference type="Proteomes" id="UP000216035"/>
    </source>
</evidence>
<comment type="caution">
    <text evidence="3">The sequence shown here is derived from an EMBL/GenBank/DDBJ whole genome shotgun (WGS) entry which is preliminary data.</text>
</comment>
<accession>A0A255ZZD6</accession>
<evidence type="ECO:0000256" key="1">
    <source>
        <dbReference type="SAM" id="SignalP"/>
    </source>
</evidence>
<sequence>MKKLFLFAVLFASSASFAQDSASPEKIVEWFFSGLNQKTPAIMRPLLLNESVNFDTLMYINGEPKVVSRGATDFLNEFSNIPQSIKLEERISNVIVRNYGQTADVHMDYEFYVNDTLQHSGRNYFFLVAVDGQWKIAHTYDTRKSAK</sequence>
<feature type="chain" id="PRO_5013507392" description="DUF4440 domain-containing protein" evidence="1">
    <location>
        <begin position="19"/>
        <end position="147"/>
    </location>
</feature>
<keyword evidence="1" id="KW-0732">Signal</keyword>
<evidence type="ECO:0000313" key="2">
    <source>
        <dbReference type="EMBL" id="OYQ38465.1"/>
    </source>
</evidence>
<organism evidence="3 4">
    <name type="scientific">Flavobacterium aurantiibacter</name>
    <dbReference type="NCBI Taxonomy" id="2023067"/>
    <lineage>
        <taxon>Bacteria</taxon>
        <taxon>Pseudomonadati</taxon>
        <taxon>Bacteroidota</taxon>
        <taxon>Flavobacteriia</taxon>
        <taxon>Flavobacteriales</taxon>
        <taxon>Flavobacteriaceae</taxon>
        <taxon>Flavobacterium</taxon>
    </lineage>
</organism>
<protein>
    <recommendedName>
        <fullName evidence="5">DUF4440 domain-containing protein</fullName>
    </recommendedName>
</protein>
<evidence type="ECO:0000313" key="3">
    <source>
        <dbReference type="EMBL" id="OYQ46160.1"/>
    </source>
</evidence>
<dbReference type="AlphaFoldDB" id="A0A255ZZD6"/>